<evidence type="ECO:0000313" key="1">
    <source>
        <dbReference type="EMBL" id="MDK6028458.1"/>
    </source>
</evidence>
<proteinExistence type="predicted"/>
<reference evidence="1 2" key="1">
    <citation type="submission" date="2023-05" db="EMBL/GenBank/DDBJ databases">
        <title>A new hyperthermophilic archaea 'Ignisphaera cupida' sp. nov. and description of the family 'Ignisphaeraceae' fam. nov.</title>
        <authorList>
            <person name="Podosokorskaya O.A."/>
            <person name="Elcheninov A.G."/>
            <person name="Klukina A."/>
            <person name="Merkel A.Y."/>
        </authorList>
    </citation>
    <scope>NUCLEOTIDE SEQUENCE [LARGE SCALE GENOMIC DNA]</scope>
    <source>
        <strain evidence="1 2">4213-co</strain>
    </source>
</reference>
<keyword evidence="2" id="KW-1185">Reference proteome</keyword>
<name>A0ABD4Z790_9CREN</name>
<dbReference type="Proteomes" id="UP001529235">
    <property type="component" value="Unassembled WGS sequence"/>
</dbReference>
<organism evidence="1 2">
    <name type="scientific">Ignisphaera cupida</name>
    <dbReference type="NCBI Taxonomy" id="3050454"/>
    <lineage>
        <taxon>Archaea</taxon>
        <taxon>Thermoproteota</taxon>
        <taxon>Thermoprotei</taxon>
        <taxon>Desulfurococcales</taxon>
        <taxon>Desulfurococcaceae</taxon>
        <taxon>Ignisphaera</taxon>
    </lineage>
</organism>
<dbReference type="AlphaFoldDB" id="A0ABD4Z790"/>
<comment type="caution">
    <text evidence="1">The sequence shown here is derived from an EMBL/GenBank/DDBJ whole genome shotgun (WGS) entry which is preliminary data.</text>
</comment>
<accession>A0ABD4Z790</accession>
<evidence type="ECO:0000313" key="2">
    <source>
        <dbReference type="Proteomes" id="UP001529235"/>
    </source>
</evidence>
<evidence type="ECO:0008006" key="3">
    <source>
        <dbReference type="Google" id="ProtNLM"/>
    </source>
</evidence>
<dbReference type="RefSeq" id="WP_285273444.1">
    <property type="nucleotide sequence ID" value="NZ_JASNVW010000002.1"/>
</dbReference>
<gene>
    <name evidence="1" type="ORF">QPL79_03695</name>
</gene>
<protein>
    <recommendedName>
        <fullName evidence="3">DUF3211 domain-containing protein</fullName>
    </recommendedName>
</protein>
<sequence>MSVKEYFIDKHRKVVFVNENNYTMLIADLYPCQIEGFENIDKVVEIDKIKIILSKIIVSKPFDDGMIEILCTNSAKCFSVSLILRLSHLDQQEFEEIMKKMKDILSQYENCLQQKYSF</sequence>
<dbReference type="EMBL" id="JASNVW010000002">
    <property type="protein sequence ID" value="MDK6028458.1"/>
    <property type="molecule type" value="Genomic_DNA"/>
</dbReference>